<name>A0A438EMS0_VITVI</name>
<evidence type="ECO:0000259" key="1">
    <source>
        <dbReference type="Pfam" id="PF13966"/>
    </source>
</evidence>
<dbReference type="AlphaFoldDB" id="A0A438EMS0"/>
<sequence length="179" mass="20505">MENYLEYVCSYQGGLFAWEASWGKVLTQDQLKRRGWNLANRCPLCCDEEETINHILIHCSKAKVLWDLLFSLFGVNWVLPFSVRDTLLGWHAPLKDKKHSKVWRAAPLCLFWMQGSLGKKKGDGAHLWQGRQGVGLWRAIRKGWDAVKSKSFFIEMEGGYAKVVNGKGMLEPLFCKTPT</sequence>
<comment type="caution">
    <text evidence="2">The sequence shown here is derived from an EMBL/GenBank/DDBJ whole genome shotgun (WGS) entry which is preliminary data.</text>
</comment>
<proteinExistence type="predicted"/>
<accession>A0A438EMS0</accession>
<feature type="domain" description="Reverse transcriptase zinc-binding" evidence="1">
    <location>
        <begin position="15"/>
        <end position="66"/>
    </location>
</feature>
<evidence type="ECO:0000313" key="2">
    <source>
        <dbReference type="EMBL" id="RVW49024.1"/>
    </source>
</evidence>
<dbReference type="EMBL" id="QGNW01001235">
    <property type="protein sequence ID" value="RVW49024.1"/>
    <property type="molecule type" value="Genomic_DNA"/>
</dbReference>
<evidence type="ECO:0000313" key="3">
    <source>
        <dbReference type="Proteomes" id="UP000288805"/>
    </source>
</evidence>
<protein>
    <recommendedName>
        <fullName evidence="1">Reverse transcriptase zinc-binding domain-containing protein</fullName>
    </recommendedName>
</protein>
<reference evidence="2 3" key="1">
    <citation type="journal article" date="2018" name="PLoS Genet.">
        <title>Population sequencing reveals clonal diversity and ancestral inbreeding in the grapevine cultivar Chardonnay.</title>
        <authorList>
            <person name="Roach M.J."/>
            <person name="Johnson D.L."/>
            <person name="Bohlmann J."/>
            <person name="van Vuuren H.J."/>
            <person name="Jones S.J."/>
            <person name="Pretorius I.S."/>
            <person name="Schmidt S.A."/>
            <person name="Borneman A.R."/>
        </authorList>
    </citation>
    <scope>NUCLEOTIDE SEQUENCE [LARGE SCALE GENOMIC DNA]</scope>
    <source>
        <strain evidence="3">cv. Chardonnay</strain>
        <tissue evidence="2">Leaf</tissue>
    </source>
</reference>
<organism evidence="2 3">
    <name type="scientific">Vitis vinifera</name>
    <name type="common">Grape</name>
    <dbReference type="NCBI Taxonomy" id="29760"/>
    <lineage>
        <taxon>Eukaryota</taxon>
        <taxon>Viridiplantae</taxon>
        <taxon>Streptophyta</taxon>
        <taxon>Embryophyta</taxon>
        <taxon>Tracheophyta</taxon>
        <taxon>Spermatophyta</taxon>
        <taxon>Magnoliopsida</taxon>
        <taxon>eudicotyledons</taxon>
        <taxon>Gunneridae</taxon>
        <taxon>Pentapetalae</taxon>
        <taxon>rosids</taxon>
        <taxon>Vitales</taxon>
        <taxon>Vitaceae</taxon>
        <taxon>Viteae</taxon>
        <taxon>Vitis</taxon>
    </lineage>
</organism>
<dbReference type="Proteomes" id="UP000288805">
    <property type="component" value="Unassembled WGS sequence"/>
</dbReference>
<dbReference type="InterPro" id="IPR026960">
    <property type="entry name" value="RVT-Znf"/>
</dbReference>
<dbReference type="Pfam" id="PF13966">
    <property type="entry name" value="zf-RVT"/>
    <property type="match status" value="1"/>
</dbReference>
<gene>
    <name evidence="2" type="ORF">CK203_080960</name>
</gene>